<reference evidence="1 2" key="1">
    <citation type="journal article" date="2017" name="Int. J. Parasitol.">
        <title>The genome of the protozoan parasite Cystoisospora suis and a reverse vaccinology approach to identify vaccine candidates.</title>
        <authorList>
            <person name="Palmieri N."/>
            <person name="Shrestha A."/>
            <person name="Ruttkowski B."/>
            <person name="Beck T."/>
            <person name="Vogl C."/>
            <person name="Tomley F."/>
            <person name="Blake D.P."/>
            <person name="Joachim A."/>
        </authorList>
    </citation>
    <scope>NUCLEOTIDE SEQUENCE [LARGE SCALE GENOMIC DNA]</scope>
    <source>
        <strain evidence="1 2">Wien I</strain>
    </source>
</reference>
<sequence length="104" mass="12422">MNERRIPVSFFLFFLLSFLAKIWNALFSSLFGGFSRALRVAKCLRGIVIRASSTLRESEGEDEEERKRRRRERKQELVIEEALGWERKVVEASREFPFFHKRKV</sequence>
<dbReference type="Proteomes" id="UP000221165">
    <property type="component" value="Unassembled WGS sequence"/>
</dbReference>
<gene>
    <name evidence="1" type="ORF">CSUI_003436</name>
</gene>
<dbReference type="EMBL" id="MIGC01001534">
    <property type="protein sequence ID" value="PHJ22710.1"/>
    <property type="molecule type" value="Genomic_DNA"/>
</dbReference>
<name>A0A2C6KQF3_9APIC</name>
<dbReference type="AlphaFoldDB" id="A0A2C6KQF3"/>
<dbReference type="GeneID" id="94426845"/>
<evidence type="ECO:0000313" key="1">
    <source>
        <dbReference type="EMBL" id="PHJ22710.1"/>
    </source>
</evidence>
<keyword evidence="2" id="KW-1185">Reference proteome</keyword>
<protein>
    <submittedName>
        <fullName evidence="1">Uncharacterized protein</fullName>
    </submittedName>
</protein>
<proteinExistence type="predicted"/>
<evidence type="ECO:0000313" key="2">
    <source>
        <dbReference type="Proteomes" id="UP000221165"/>
    </source>
</evidence>
<comment type="caution">
    <text evidence="1">The sequence shown here is derived from an EMBL/GenBank/DDBJ whole genome shotgun (WGS) entry which is preliminary data.</text>
</comment>
<accession>A0A2C6KQF3</accession>
<dbReference type="VEuPathDB" id="ToxoDB:CSUI_003436"/>
<organism evidence="1 2">
    <name type="scientific">Cystoisospora suis</name>
    <dbReference type="NCBI Taxonomy" id="483139"/>
    <lineage>
        <taxon>Eukaryota</taxon>
        <taxon>Sar</taxon>
        <taxon>Alveolata</taxon>
        <taxon>Apicomplexa</taxon>
        <taxon>Conoidasida</taxon>
        <taxon>Coccidia</taxon>
        <taxon>Eucoccidiorida</taxon>
        <taxon>Eimeriorina</taxon>
        <taxon>Sarcocystidae</taxon>
        <taxon>Cystoisospora</taxon>
    </lineage>
</organism>
<dbReference type="RefSeq" id="XP_067924387.1">
    <property type="nucleotide sequence ID" value="XM_068063634.1"/>
</dbReference>